<accession>A0A0B2PSA9</accession>
<reference evidence="1" key="1">
    <citation type="submission" date="2014-07" db="EMBL/GenBank/DDBJ databases">
        <title>Identification of a novel salt tolerance gene in wild soybean by whole-genome sequencing.</title>
        <authorList>
            <person name="Lam H.-M."/>
            <person name="Qi X."/>
            <person name="Li M.-W."/>
            <person name="Liu X."/>
            <person name="Xie M."/>
            <person name="Ni M."/>
            <person name="Xu X."/>
        </authorList>
    </citation>
    <scope>NUCLEOTIDE SEQUENCE [LARGE SCALE GENOMIC DNA]</scope>
    <source>
        <tissue evidence="1">Root</tissue>
    </source>
</reference>
<dbReference type="EMBL" id="KN664290">
    <property type="protein sequence ID" value="KHN10559.1"/>
    <property type="molecule type" value="Genomic_DNA"/>
</dbReference>
<organism evidence="1">
    <name type="scientific">Glycine soja</name>
    <name type="common">Wild soybean</name>
    <dbReference type="NCBI Taxonomy" id="3848"/>
    <lineage>
        <taxon>Eukaryota</taxon>
        <taxon>Viridiplantae</taxon>
        <taxon>Streptophyta</taxon>
        <taxon>Embryophyta</taxon>
        <taxon>Tracheophyta</taxon>
        <taxon>Spermatophyta</taxon>
        <taxon>Magnoliopsida</taxon>
        <taxon>eudicotyledons</taxon>
        <taxon>Gunneridae</taxon>
        <taxon>Pentapetalae</taxon>
        <taxon>rosids</taxon>
        <taxon>fabids</taxon>
        <taxon>Fabales</taxon>
        <taxon>Fabaceae</taxon>
        <taxon>Papilionoideae</taxon>
        <taxon>50 kb inversion clade</taxon>
        <taxon>NPAAA clade</taxon>
        <taxon>indigoferoid/millettioid clade</taxon>
        <taxon>Phaseoleae</taxon>
        <taxon>Glycine</taxon>
        <taxon>Glycine subgen. Soja</taxon>
    </lineage>
</organism>
<proteinExistence type="predicted"/>
<feature type="non-terminal residue" evidence="1">
    <location>
        <position position="1"/>
    </location>
</feature>
<sequence>SINLNKSKIFYSRNVPSNVQNTITNIMGAECLGMGRYLGVPSLVGRSKRAVFGHVRDKVWKRIQSWEGHWLSMLKKELGGMGFQNIRVFNLALLGKQGWSLINKPNSLVARVLKARYYPQIDFIYVSIETNSSYSWMSIWTSRAVVKEGIGWRISNGNRVCVWQDLWLKNDVSSLARILMHVVDPHLMVNDLIDVGQGCWNNRLEKACMHHDDAQNVKRIPL</sequence>
<dbReference type="PANTHER" id="PTHR33116:SF86">
    <property type="entry name" value="REVERSE TRANSCRIPTASE DOMAIN-CONTAINING PROTEIN"/>
    <property type="match status" value="1"/>
</dbReference>
<dbReference type="PANTHER" id="PTHR33116">
    <property type="entry name" value="REVERSE TRANSCRIPTASE ZINC-BINDING DOMAIN-CONTAINING PROTEIN-RELATED-RELATED"/>
    <property type="match status" value="1"/>
</dbReference>
<dbReference type="Proteomes" id="UP000053555">
    <property type="component" value="Unassembled WGS sequence"/>
</dbReference>
<name>A0A0B2PSA9_GLYSO</name>
<feature type="non-terminal residue" evidence="1">
    <location>
        <position position="222"/>
    </location>
</feature>
<gene>
    <name evidence="1" type="ORF">glysoja_037038</name>
</gene>
<evidence type="ECO:0000313" key="1">
    <source>
        <dbReference type="EMBL" id="KHN10559.1"/>
    </source>
</evidence>
<protein>
    <submittedName>
        <fullName evidence="1">Putative mitochondrial protein</fullName>
    </submittedName>
</protein>
<dbReference type="AlphaFoldDB" id="A0A0B2PSA9"/>